<sequence length="60" mass="6746">MPGCSVSLTTKSFLFRHKTDADGQRRWLTSTFENVLDIAFMELSSSQHGIIVGKFQLQLA</sequence>
<keyword evidence="2" id="KW-1185">Reference proteome</keyword>
<dbReference type="EMBL" id="LLXZ01000131">
    <property type="protein sequence ID" value="KRR04394.1"/>
    <property type="molecule type" value="Genomic_DNA"/>
</dbReference>
<accession>A0A0R3L944</accession>
<name>A0A0R3L944_9BRAD</name>
<dbReference type="AlphaFoldDB" id="A0A0R3L944"/>
<dbReference type="Proteomes" id="UP000050863">
    <property type="component" value="Unassembled WGS sequence"/>
</dbReference>
<protein>
    <submittedName>
        <fullName evidence="1">Uncharacterized protein</fullName>
    </submittedName>
</protein>
<organism evidence="1 2">
    <name type="scientific">Bradyrhizobium jicamae</name>
    <dbReference type="NCBI Taxonomy" id="280332"/>
    <lineage>
        <taxon>Bacteria</taxon>
        <taxon>Pseudomonadati</taxon>
        <taxon>Pseudomonadota</taxon>
        <taxon>Alphaproteobacteria</taxon>
        <taxon>Hyphomicrobiales</taxon>
        <taxon>Nitrobacteraceae</taxon>
        <taxon>Bradyrhizobium</taxon>
    </lineage>
</organism>
<proteinExistence type="predicted"/>
<evidence type="ECO:0000313" key="1">
    <source>
        <dbReference type="EMBL" id="KRR04394.1"/>
    </source>
</evidence>
<reference evidence="1 2" key="1">
    <citation type="submission" date="2014-03" db="EMBL/GenBank/DDBJ databases">
        <title>Bradyrhizobium valentinum sp. nov., isolated from effective nodules of Lupinus mariae-josephae, a lupine endemic of basic-lime soils in Eastern Spain.</title>
        <authorList>
            <person name="Duran D."/>
            <person name="Rey L."/>
            <person name="Navarro A."/>
            <person name="Busquets A."/>
            <person name="Imperial J."/>
            <person name="Ruiz-Argueso T."/>
        </authorList>
    </citation>
    <scope>NUCLEOTIDE SEQUENCE [LARGE SCALE GENOMIC DNA]</scope>
    <source>
        <strain evidence="1 2">PAC68</strain>
    </source>
</reference>
<evidence type="ECO:0000313" key="2">
    <source>
        <dbReference type="Proteomes" id="UP000050863"/>
    </source>
</evidence>
<comment type="caution">
    <text evidence="1">The sequence shown here is derived from an EMBL/GenBank/DDBJ whole genome shotgun (WGS) entry which is preliminary data.</text>
</comment>
<gene>
    <name evidence="1" type="ORF">CQ12_34335</name>
</gene>